<dbReference type="PANTHER" id="PTHR10292">
    <property type="entry name" value="CLATHRIN HEAVY CHAIN RELATED"/>
    <property type="match status" value="1"/>
</dbReference>
<dbReference type="Pfam" id="PF13838">
    <property type="entry name" value="Clathrin_H_link"/>
    <property type="match status" value="1"/>
</dbReference>
<sequence length="431" mass="48805">MAAANAPITMKETLTLPSIGINPEFINFTHVTMESDKNICIRETAPENSVVIIDMNLPMQPLRRPMTADSALMNPNSRILALKAQIPGTTQDLLQIFNIETKAKVKSHQMPEQVVFWKWISANKLGLVTQTSVYHWAIEGKFYLFFIEFIFGFVLFKHYHLNNLELAVNLAKRGNLPGTENLRFQELISQTKYKEAAELLAELPQGILRTPDTVAKFQNGKSVIESTGSDSPIPSSKQISTAIQTLEELVSGDPANFYRLPDQPTIINAAKILSHSPDLSVTQKKFWTNFPFIFTDFCRRFAVKSDVIGKVESARKTVDDETAILINKKAKCLSIKHDHEAQTKCIQTTQGEIQRLESELSRLREQLSSQEESANTLSDQRTQAFAELNSHIDHVVTLQQTSERLTDSADQAEEELILMRMEWSNWRSHFP</sequence>
<dbReference type="GO" id="GO:0006886">
    <property type="term" value="P:intracellular protein transport"/>
    <property type="evidence" value="ECO:0007669"/>
    <property type="project" value="InterPro"/>
</dbReference>
<dbReference type="InterPro" id="IPR016025">
    <property type="entry name" value="Clathrin_H-chain_N"/>
</dbReference>
<dbReference type="SUPFAM" id="SSF50989">
    <property type="entry name" value="Clathrin heavy-chain terminal domain"/>
    <property type="match status" value="1"/>
</dbReference>
<evidence type="ECO:0000313" key="3">
    <source>
        <dbReference type="Proteomes" id="UP001054252"/>
    </source>
</evidence>
<feature type="coiled-coil region" evidence="1">
    <location>
        <begin position="346"/>
        <end position="422"/>
    </location>
</feature>
<dbReference type="Proteomes" id="UP001054252">
    <property type="component" value="Unassembled WGS sequence"/>
</dbReference>
<dbReference type="GO" id="GO:0005198">
    <property type="term" value="F:structural molecule activity"/>
    <property type="evidence" value="ECO:0007669"/>
    <property type="project" value="InterPro"/>
</dbReference>
<dbReference type="GO" id="GO:0071439">
    <property type="term" value="C:clathrin complex"/>
    <property type="evidence" value="ECO:0007669"/>
    <property type="project" value="TreeGrafter"/>
</dbReference>
<dbReference type="InterPro" id="IPR016024">
    <property type="entry name" value="ARM-type_fold"/>
</dbReference>
<dbReference type="PANTHER" id="PTHR10292:SF1">
    <property type="entry name" value="CLATHRIN HEAVY CHAIN"/>
    <property type="match status" value="1"/>
</dbReference>
<proteinExistence type="predicted"/>
<evidence type="ECO:0000313" key="2">
    <source>
        <dbReference type="EMBL" id="GKV01308.1"/>
    </source>
</evidence>
<name>A0AAV5IQ89_9ROSI</name>
<accession>A0AAV5IQ89</accession>
<dbReference type="GO" id="GO:0030130">
    <property type="term" value="C:clathrin coat of trans-Golgi network vesicle"/>
    <property type="evidence" value="ECO:0007669"/>
    <property type="project" value="InterPro"/>
</dbReference>
<dbReference type="InterPro" id="IPR012331">
    <property type="entry name" value="Clathrin_H-chain_linker"/>
</dbReference>
<reference evidence="2 3" key="1">
    <citation type="journal article" date="2021" name="Commun. Biol.">
        <title>The genome of Shorea leprosula (Dipterocarpaceae) highlights the ecological relevance of drought in aseasonal tropical rainforests.</title>
        <authorList>
            <person name="Ng K.K.S."/>
            <person name="Kobayashi M.J."/>
            <person name="Fawcett J.A."/>
            <person name="Hatakeyama M."/>
            <person name="Paape T."/>
            <person name="Ng C.H."/>
            <person name="Ang C.C."/>
            <person name="Tnah L.H."/>
            <person name="Lee C.T."/>
            <person name="Nishiyama T."/>
            <person name="Sese J."/>
            <person name="O'Brien M.J."/>
            <person name="Copetti D."/>
            <person name="Mohd Noor M.I."/>
            <person name="Ong R.C."/>
            <person name="Putra M."/>
            <person name="Sireger I.Z."/>
            <person name="Indrioko S."/>
            <person name="Kosugi Y."/>
            <person name="Izuno A."/>
            <person name="Isagi Y."/>
            <person name="Lee S.L."/>
            <person name="Shimizu K.K."/>
        </authorList>
    </citation>
    <scope>NUCLEOTIDE SEQUENCE [LARGE SCALE GENOMIC DNA]</scope>
    <source>
        <strain evidence="2">214</strain>
    </source>
</reference>
<evidence type="ECO:0000256" key="1">
    <source>
        <dbReference type="SAM" id="Coils"/>
    </source>
</evidence>
<dbReference type="GO" id="GO:0030132">
    <property type="term" value="C:clathrin coat of coated pit"/>
    <property type="evidence" value="ECO:0007669"/>
    <property type="project" value="InterPro"/>
</dbReference>
<gene>
    <name evidence="2" type="ORF">SLEP1_g13871</name>
</gene>
<protein>
    <submittedName>
        <fullName evidence="2">Uncharacterized protein</fullName>
    </submittedName>
</protein>
<dbReference type="SUPFAM" id="SSF48371">
    <property type="entry name" value="ARM repeat"/>
    <property type="match status" value="1"/>
</dbReference>
<dbReference type="AlphaFoldDB" id="A0AAV5IQ89"/>
<dbReference type="Gene3D" id="1.25.40.30">
    <property type="match status" value="1"/>
</dbReference>
<dbReference type="InterPro" id="IPR022365">
    <property type="entry name" value="Clathrin_H-chain_propeller_rpt"/>
</dbReference>
<keyword evidence="1" id="KW-0175">Coiled coil</keyword>
<dbReference type="GO" id="GO:0032051">
    <property type="term" value="F:clathrin light chain binding"/>
    <property type="evidence" value="ECO:0007669"/>
    <property type="project" value="TreeGrafter"/>
</dbReference>
<dbReference type="GO" id="GO:0006898">
    <property type="term" value="P:receptor-mediated endocytosis"/>
    <property type="evidence" value="ECO:0007669"/>
    <property type="project" value="TreeGrafter"/>
</dbReference>
<dbReference type="GO" id="GO:0009506">
    <property type="term" value="C:plasmodesma"/>
    <property type="evidence" value="ECO:0007669"/>
    <property type="project" value="TreeGrafter"/>
</dbReference>
<organism evidence="2 3">
    <name type="scientific">Rubroshorea leprosula</name>
    <dbReference type="NCBI Taxonomy" id="152421"/>
    <lineage>
        <taxon>Eukaryota</taxon>
        <taxon>Viridiplantae</taxon>
        <taxon>Streptophyta</taxon>
        <taxon>Embryophyta</taxon>
        <taxon>Tracheophyta</taxon>
        <taxon>Spermatophyta</taxon>
        <taxon>Magnoliopsida</taxon>
        <taxon>eudicotyledons</taxon>
        <taxon>Gunneridae</taxon>
        <taxon>Pentapetalae</taxon>
        <taxon>rosids</taxon>
        <taxon>malvids</taxon>
        <taxon>Malvales</taxon>
        <taxon>Dipterocarpaceae</taxon>
        <taxon>Rubroshorea</taxon>
    </lineage>
</organism>
<dbReference type="Pfam" id="PF01394">
    <property type="entry name" value="Clathrin_propel"/>
    <property type="match status" value="1"/>
</dbReference>
<dbReference type="GO" id="GO:0009507">
    <property type="term" value="C:chloroplast"/>
    <property type="evidence" value="ECO:0007669"/>
    <property type="project" value="TreeGrafter"/>
</dbReference>
<keyword evidence="3" id="KW-1185">Reference proteome</keyword>
<dbReference type="Gene3D" id="2.130.10.110">
    <property type="entry name" value="Clathrin heavy-chain terminal domain"/>
    <property type="match status" value="1"/>
</dbReference>
<dbReference type="EMBL" id="BPVZ01000016">
    <property type="protein sequence ID" value="GKV01308.1"/>
    <property type="molecule type" value="Genomic_DNA"/>
</dbReference>
<comment type="caution">
    <text evidence="2">The sequence shown here is derived from an EMBL/GenBank/DDBJ whole genome shotgun (WGS) entry which is preliminary data.</text>
</comment>